<evidence type="ECO:0000256" key="4">
    <source>
        <dbReference type="SAM" id="SignalP"/>
    </source>
</evidence>
<evidence type="ECO:0000313" key="7">
    <source>
        <dbReference type="Proteomes" id="UP000198867"/>
    </source>
</evidence>
<gene>
    <name evidence="6" type="ORF">SAMN05216219_0657</name>
</gene>
<accession>A0A1I4Z111</accession>
<organism evidence="6 7">
    <name type="scientific">Mycetocola miduiensis</name>
    <dbReference type="NCBI Taxonomy" id="995034"/>
    <lineage>
        <taxon>Bacteria</taxon>
        <taxon>Bacillati</taxon>
        <taxon>Actinomycetota</taxon>
        <taxon>Actinomycetes</taxon>
        <taxon>Micrococcales</taxon>
        <taxon>Microbacteriaceae</taxon>
        <taxon>Mycetocola</taxon>
    </lineage>
</organism>
<dbReference type="GO" id="GO:0030246">
    <property type="term" value="F:carbohydrate binding"/>
    <property type="evidence" value="ECO:0007669"/>
    <property type="project" value="UniProtKB-ARBA"/>
</dbReference>
<dbReference type="EMBL" id="FOVM01000001">
    <property type="protein sequence ID" value="SFN43942.1"/>
    <property type="molecule type" value="Genomic_DNA"/>
</dbReference>
<evidence type="ECO:0000259" key="5">
    <source>
        <dbReference type="Pfam" id="PF13407"/>
    </source>
</evidence>
<dbReference type="PROSITE" id="PS51257">
    <property type="entry name" value="PROKAR_LIPOPROTEIN"/>
    <property type="match status" value="1"/>
</dbReference>
<dbReference type="InterPro" id="IPR028082">
    <property type="entry name" value="Peripla_BP_I"/>
</dbReference>
<evidence type="ECO:0000256" key="3">
    <source>
        <dbReference type="ARBA" id="ARBA00022729"/>
    </source>
</evidence>
<comment type="similarity">
    <text evidence="2">Belongs to the bacterial solute-binding protein 2 family.</text>
</comment>
<name>A0A1I4Z111_9MICO</name>
<feature type="domain" description="Periplasmic binding protein" evidence="5">
    <location>
        <begin position="43"/>
        <end position="314"/>
    </location>
</feature>
<sequence>MHRNLSRRGPLVAAAAFAGLGLLLSGCSAQSGSSVSEETIHVTIITKDPSDPFWVAMVDGAKKEAESQNVEITVAAGKDQTDSDGQIQAIENATARGDAAILIANNGPAVNDAIKKAQDAGVLVLALDTPFSPANLATATYATDNFAAGQAIGKWAAASLEGEKAVIAMLDLFADKVVSVDYQRDQGFLDGMGIALGDPEKIGDEAKTGTYSGGEYEIACHEYSDGAQDGGRTAMEKCLSLNPNINVVYTSNTAPGLGAYQALKAANVDALLTSINGACEDINTIIDGKFGAGSQQFPGKMGAEGVKAAVEYVRSGTKPTTDNADGFIDTGVELVTDQPVAGLESVTGAEAMNACTS</sequence>
<evidence type="ECO:0000256" key="1">
    <source>
        <dbReference type="ARBA" id="ARBA00004196"/>
    </source>
</evidence>
<comment type="subcellular location">
    <subcellularLocation>
        <location evidence="1">Cell envelope</location>
    </subcellularLocation>
</comment>
<dbReference type="PANTHER" id="PTHR46847:SF1">
    <property type="entry name" value="D-ALLOSE-BINDING PERIPLASMIC PROTEIN-RELATED"/>
    <property type="match status" value="1"/>
</dbReference>
<dbReference type="SUPFAM" id="SSF53822">
    <property type="entry name" value="Periplasmic binding protein-like I"/>
    <property type="match status" value="1"/>
</dbReference>
<keyword evidence="3 4" id="KW-0732">Signal</keyword>
<keyword evidence="7" id="KW-1185">Reference proteome</keyword>
<dbReference type="STRING" id="995034.SAMN05216219_0657"/>
<dbReference type="PANTHER" id="PTHR46847">
    <property type="entry name" value="D-ALLOSE-BINDING PERIPLASMIC PROTEIN-RELATED"/>
    <property type="match status" value="1"/>
</dbReference>
<dbReference type="Proteomes" id="UP000198867">
    <property type="component" value="Unassembled WGS sequence"/>
</dbReference>
<reference evidence="7" key="1">
    <citation type="submission" date="2016-10" db="EMBL/GenBank/DDBJ databases">
        <authorList>
            <person name="Varghese N."/>
            <person name="Submissions S."/>
        </authorList>
    </citation>
    <scope>NUCLEOTIDE SEQUENCE [LARGE SCALE GENOMIC DNA]</scope>
    <source>
        <strain evidence="7">CGMCC 1.11101</strain>
    </source>
</reference>
<dbReference type="GO" id="GO:0030313">
    <property type="term" value="C:cell envelope"/>
    <property type="evidence" value="ECO:0007669"/>
    <property type="project" value="UniProtKB-SubCell"/>
</dbReference>
<dbReference type="InterPro" id="IPR025997">
    <property type="entry name" value="SBP_2_dom"/>
</dbReference>
<feature type="signal peptide" evidence="4">
    <location>
        <begin position="1"/>
        <end position="29"/>
    </location>
</feature>
<evidence type="ECO:0000313" key="6">
    <source>
        <dbReference type="EMBL" id="SFN43942.1"/>
    </source>
</evidence>
<dbReference type="OrthoDB" id="4827464at2"/>
<protein>
    <submittedName>
        <fullName evidence="6">Fructose transport system substrate-binding protein</fullName>
    </submittedName>
</protein>
<evidence type="ECO:0000256" key="2">
    <source>
        <dbReference type="ARBA" id="ARBA00007639"/>
    </source>
</evidence>
<proteinExistence type="inferred from homology"/>
<dbReference type="Pfam" id="PF13407">
    <property type="entry name" value="Peripla_BP_4"/>
    <property type="match status" value="1"/>
</dbReference>
<dbReference type="Gene3D" id="3.40.50.2300">
    <property type="match status" value="2"/>
</dbReference>
<dbReference type="AlphaFoldDB" id="A0A1I4Z111"/>
<feature type="chain" id="PRO_5011682032" evidence="4">
    <location>
        <begin position="30"/>
        <end position="357"/>
    </location>
</feature>